<feature type="signal peptide" evidence="2">
    <location>
        <begin position="1"/>
        <end position="27"/>
    </location>
</feature>
<proteinExistence type="predicted"/>
<evidence type="ECO:0000313" key="3">
    <source>
        <dbReference type="EMBL" id="MCX7569067.1"/>
    </source>
</evidence>
<evidence type="ECO:0000313" key="4">
    <source>
        <dbReference type="Proteomes" id="UP001208017"/>
    </source>
</evidence>
<dbReference type="Proteomes" id="UP001208017">
    <property type="component" value="Unassembled WGS sequence"/>
</dbReference>
<keyword evidence="4" id="KW-1185">Reference proteome</keyword>
<feature type="chain" id="PRO_5045839870" evidence="2">
    <location>
        <begin position="28"/>
        <end position="178"/>
    </location>
</feature>
<protein>
    <submittedName>
        <fullName evidence="3">YhcN/YlaJ family sporulation lipoprotein</fullName>
    </submittedName>
</protein>
<keyword evidence="3" id="KW-0449">Lipoprotein</keyword>
<accession>A0ABT3WZ80</accession>
<feature type="region of interest" description="Disordered" evidence="1">
    <location>
        <begin position="25"/>
        <end position="56"/>
    </location>
</feature>
<dbReference type="EMBL" id="JAPMLT010000001">
    <property type="protein sequence ID" value="MCX7569067.1"/>
    <property type="molecule type" value="Genomic_DNA"/>
</dbReference>
<dbReference type="PROSITE" id="PS51257">
    <property type="entry name" value="PROKAR_LIPOPROTEIN"/>
    <property type="match status" value="1"/>
</dbReference>
<evidence type="ECO:0000256" key="1">
    <source>
        <dbReference type="SAM" id="MobiDB-lite"/>
    </source>
</evidence>
<evidence type="ECO:0000256" key="2">
    <source>
        <dbReference type="SAM" id="SignalP"/>
    </source>
</evidence>
<comment type="caution">
    <text evidence="3">The sequence shown here is derived from an EMBL/GenBank/DDBJ whole genome shotgun (WGS) entry which is preliminary data.</text>
</comment>
<gene>
    <name evidence="3" type="ORF">OS242_03695</name>
</gene>
<dbReference type="RefSeq" id="WP_267150294.1">
    <property type="nucleotide sequence ID" value="NZ_JAPMLT010000001.1"/>
</dbReference>
<dbReference type="InterPro" id="IPR019076">
    <property type="entry name" value="Spore_lipoprot_YhcN/YlaJ-like"/>
</dbReference>
<organism evidence="3 4">
    <name type="scientific">Tumebacillus lacus</name>
    <dbReference type="NCBI Taxonomy" id="2995335"/>
    <lineage>
        <taxon>Bacteria</taxon>
        <taxon>Bacillati</taxon>
        <taxon>Bacillota</taxon>
        <taxon>Bacilli</taxon>
        <taxon>Bacillales</taxon>
        <taxon>Alicyclobacillaceae</taxon>
        <taxon>Tumebacillus</taxon>
    </lineage>
</organism>
<sequence>MHMHAGKVIASCLLASALIAGCSGNQAAQPNQRETNETRADQGMQSYSGFTPPADDRQFVTDTRNMQKGDQIRSAHAIAYELESIPAVQGAAMLVVGRTAYIGVHPAPGYQVTDEVRDVISAKVYAIDRTINRVNITDQPGTVDYLSGYTHALETGRPLDAYQARFKEVAGTTWPTGQ</sequence>
<reference evidence="3 4" key="1">
    <citation type="submission" date="2022-11" db="EMBL/GenBank/DDBJ databases">
        <title>Study of microbial diversity in lake waters.</title>
        <authorList>
            <person name="Zhang J."/>
        </authorList>
    </citation>
    <scope>NUCLEOTIDE SEQUENCE [LARGE SCALE GENOMIC DNA]</scope>
    <source>
        <strain evidence="3 4">DT12</strain>
    </source>
</reference>
<dbReference type="Pfam" id="PF09580">
    <property type="entry name" value="Spore_YhcN_YlaJ"/>
    <property type="match status" value="1"/>
</dbReference>
<keyword evidence="2" id="KW-0732">Signal</keyword>
<name>A0ABT3WZ80_9BACL</name>